<accession>A0A1C9W4S0</accession>
<proteinExistence type="predicted"/>
<dbReference type="RefSeq" id="WP_069946319.1">
    <property type="nucleotide sequence ID" value="NZ_CP014143.1"/>
</dbReference>
<dbReference type="SMART" id="SM00487">
    <property type="entry name" value="DEXDc"/>
    <property type="match status" value="1"/>
</dbReference>
<dbReference type="Gene3D" id="3.40.50.300">
    <property type="entry name" value="P-loop containing nucleotide triphosphate hydrolases"/>
    <property type="match status" value="1"/>
</dbReference>
<dbReference type="AlphaFoldDB" id="A0A1C9W4S0"/>
<evidence type="ECO:0000259" key="3">
    <source>
        <dbReference type="PROSITE" id="PS51192"/>
    </source>
</evidence>
<dbReference type="InterPro" id="IPR006935">
    <property type="entry name" value="Helicase/UvrB_N"/>
</dbReference>
<dbReference type="GO" id="GO:0004386">
    <property type="term" value="F:helicase activity"/>
    <property type="evidence" value="ECO:0007669"/>
    <property type="project" value="UniProtKB-KW"/>
</dbReference>
<dbReference type="GO" id="GO:0006281">
    <property type="term" value="P:DNA repair"/>
    <property type="evidence" value="ECO:0007669"/>
    <property type="project" value="TreeGrafter"/>
</dbReference>
<sequence length="1231" mass="140752">MSSREWGALRPEDVSQWITFERGNADWRYESANKTSMAAKQAEGVAGLWNRLAQYDLALLADEVGMGKTMQALGVMALLWKQNPDAKVLVMAPNRDICTHWIREYRGFLREHYKEVDHLVRNLADGGPVHEPQLCKRLPDLQEAVSSGAGHFYLTTIHSLSGLLPSDLKVSDDKQRLAERTAREINREILRALDGAGFDLVIIDEAHYFRKAGGGSQRVGAARGFFGSGNKRLAERALLLTATPSHSSLADVPAIFSYFTDFDRDVDLQDAPELLRKHAVRRLRMMEGAADDSGQRRFHNKYSYRHERALPADFGDDLSAELFFALYQKKLVEDAAVSGNNRRFMYGYLEGFESVGVTDPTDNQDSENNDDQVAADSYTTAPDTQVLQALTREYHRRFSRYPAHPKYDKLLQQCVPQEIFSTGPDLHEHKHLIFVRRIPSVREITQRVNEAYDELLANRIVKALGVPRPATVLKDWRAKGWSRRFFTEFVAPTGKLTAEEREQLSAEDEDLLEQGVTDEEKLSSRIADLFVVKRGRFARTDATNVRLRFRKPESLFSLFMEPASDYFNGEYTAFRRKQVGERTRDSFSDVALATRLQLHDRLTSDSEAEHVAGADTQRYESPLPTAWGMMFDLLPEAEQALLRQWRAQDLGILENLGNYLKTGFLYASPVMVELYCWFTQFNRKKSSGNAQTSYRAFIQHVRRELPSSLMFQYFVNAIRTFEPLCEKITDHRLADWEKPWAELTSLQNPAWFASGETSNRQRLILGFNSPFYPNVLVATSVFQEGVNLHLQCRKVHHYGIAWTPGDNEQRVGRVDRLFGCVNNRLQQQENTELAIHYPYLNRSFDQEQVASFIRMKHDVEGKMDACRHHDTDRQIDLANAVEGWEDFLRRPDQSNTVADPYPADLDPAQCPAFDYQPVQSASSEELTNYLRGQLHEISRLHGHDFYRLEHSEQHPAAQFLLEATLPQSQRRQPIVAELRYSSELSSLVSGTVYYLSLISPLATRAALNANHQEGLTRATRRFKAQREEFPLVKLALDKDKANSHFYLTARVDLPLFALGDGHKMLSGQEIEQAYRQLYEFADRMEIRLFAHEQDLQKDDLEIELSQDNDEAPSVEDESIPTVRLRRGWRREKTPHGPVVLTEVYLTRSEFSAVRALRFDGRDSVPDKLAMLSLNNGVPLLQFYPSGNHRAVQLAFPHGDIQEGELQLLTRWLEHVSSNVATRSTSVVLEPV</sequence>
<protein>
    <submittedName>
        <fullName evidence="4">ATP-dependent helicase HepA</fullName>
    </submittedName>
</protein>
<evidence type="ECO:0000313" key="4">
    <source>
        <dbReference type="EMBL" id="AOS96147.1"/>
    </source>
</evidence>
<name>A0A1C9W4S0_9GAMM</name>
<dbReference type="Pfam" id="PF00271">
    <property type="entry name" value="Helicase_C"/>
    <property type="match status" value="1"/>
</dbReference>
<dbReference type="PROSITE" id="PS51192">
    <property type="entry name" value="HELICASE_ATP_BIND_1"/>
    <property type="match status" value="1"/>
</dbReference>
<dbReference type="InterPro" id="IPR027417">
    <property type="entry name" value="P-loop_NTPase"/>
</dbReference>
<dbReference type="OrthoDB" id="9814088at2"/>
<dbReference type="GO" id="GO:0016787">
    <property type="term" value="F:hydrolase activity"/>
    <property type="evidence" value="ECO:0007669"/>
    <property type="project" value="UniProtKB-KW"/>
</dbReference>
<evidence type="ECO:0000256" key="1">
    <source>
        <dbReference type="ARBA" id="ARBA00022801"/>
    </source>
</evidence>
<dbReference type="InterPro" id="IPR001650">
    <property type="entry name" value="Helicase_C-like"/>
</dbReference>
<dbReference type="GO" id="GO:0005524">
    <property type="term" value="F:ATP binding"/>
    <property type="evidence" value="ECO:0007669"/>
    <property type="project" value="InterPro"/>
</dbReference>
<dbReference type="SUPFAM" id="SSF52540">
    <property type="entry name" value="P-loop containing nucleoside triphosphate hydrolases"/>
    <property type="match status" value="2"/>
</dbReference>
<dbReference type="GO" id="GO:0031297">
    <property type="term" value="P:replication fork processing"/>
    <property type="evidence" value="ECO:0007669"/>
    <property type="project" value="TreeGrafter"/>
</dbReference>
<dbReference type="PATRIC" id="fig|1769779.3.peg.693"/>
<dbReference type="Pfam" id="PF04851">
    <property type="entry name" value="ResIII"/>
    <property type="match status" value="1"/>
</dbReference>
<dbReference type="GO" id="GO:0003677">
    <property type="term" value="F:DNA binding"/>
    <property type="evidence" value="ECO:0007669"/>
    <property type="project" value="InterPro"/>
</dbReference>
<keyword evidence="4" id="KW-0347">Helicase</keyword>
<dbReference type="KEGG" id="micc:AUP74_00678"/>
<gene>
    <name evidence="4" type="ORF">AUP74_00678</name>
</gene>
<dbReference type="PANTHER" id="PTHR45766">
    <property type="entry name" value="DNA ANNEALING HELICASE AND ENDONUCLEASE ZRANB3 FAMILY MEMBER"/>
    <property type="match status" value="1"/>
</dbReference>
<dbReference type="EMBL" id="CP014143">
    <property type="protein sequence ID" value="AOS96147.1"/>
    <property type="molecule type" value="Genomic_DNA"/>
</dbReference>
<keyword evidence="4" id="KW-0067">ATP-binding</keyword>
<reference evidence="5" key="1">
    <citation type="submission" date="2016-01" db="EMBL/GenBank/DDBJ databases">
        <title>Complete genome sequence of Microbulbifer sp. CCB-MM1, a halophile isolated from Matang Mangrove Forest, Perak.</title>
        <authorList>
            <person name="Moh T.H."/>
            <person name="Dinesh B."/>
            <person name="Lau N.-S."/>
            <person name="Go F."/>
            <person name="Alexander Chong S.-C."/>
        </authorList>
    </citation>
    <scope>NUCLEOTIDE SEQUENCE [LARGE SCALE GENOMIC DNA]</scope>
    <source>
        <strain evidence="5">CCB-MM1</strain>
    </source>
</reference>
<feature type="region of interest" description="Disordered" evidence="2">
    <location>
        <begin position="357"/>
        <end position="378"/>
    </location>
</feature>
<evidence type="ECO:0000313" key="5">
    <source>
        <dbReference type="Proteomes" id="UP000095672"/>
    </source>
</evidence>
<feature type="domain" description="Helicase ATP-binding" evidence="3">
    <location>
        <begin position="49"/>
        <end position="262"/>
    </location>
</feature>
<dbReference type="STRING" id="1769779.AUP74_00678"/>
<keyword evidence="4" id="KW-0547">Nucleotide-binding</keyword>
<dbReference type="SMART" id="SM00490">
    <property type="entry name" value="HELICc"/>
    <property type="match status" value="1"/>
</dbReference>
<evidence type="ECO:0000256" key="2">
    <source>
        <dbReference type="SAM" id="MobiDB-lite"/>
    </source>
</evidence>
<keyword evidence="5" id="KW-1185">Reference proteome</keyword>
<dbReference type="PANTHER" id="PTHR45766:SF6">
    <property type="entry name" value="SWI_SNF-RELATED MATRIX-ASSOCIATED ACTIN-DEPENDENT REGULATOR OF CHROMATIN SUBFAMILY A-LIKE PROTEIN 1"/>
    <property type="match status" value="1"/>
</dbReference>
<dbReference type="Proteomes" id="UP000095672">
    <property type="component" value="Chromosome"/>
</dbReference>
<organism evidence="4 5">
    <name type="scientific">Microbulbifer aggregans</name>
    <dbReference type="NCBI Taxonomy" id="1769779"/>
    <lineage>
        <taxon>Bacteria</taxon>
        <taxon>Pseudomonadati</taxon>
        <taxon>Pseudomonadota</taxon>
        <taxon>Gammaproteobacteria</taxon>
        <taxon>Cellvibrionales</taxon>
        <taxon>Microbulbiferaceae</taxon>
        <taxon>Microbulbifer</taxon>
    </lineage>
</organism>
<dbReference type="InterPro" id="IPR038718">
    <property type="entry name" value="SNF2-like_sf"/>
</dbReference>
<dbReference type="InterPro" id="IPR014001">
    <property type="entry name" value="Helicase_ATP-bd"/>
</dbReference>
<keyword evidence="1" id="KW-0378">Hydrolase</keyword>
<dbReference type="Gene3D" id="3.40.50.10810">
    <property type="entry name" value="Tandem AAA-ATPase domain"/>
    <property type="match status" value="1"/>
</dbReference>